<evidence type="ECO:0000313" key="3">
    <source>
        <dbReference type="Proteomes" id="UP000182360"/>
    </source>
</evidence>
<protein>
    <submittedName>
        <fullName evidence="2">Uncharacterized protein, contains a NRPS condensation (Elongation) domain</fullName>
    </submittedName>
</protein>
<dbReference type="PANTHER" id="PTHR28037:SF1">
    <property type="entry name" value="ALCOHOL O-ACETYLTRANSFERASE 1-RELATED"/>
    <property type="match status" value="1"/>
</dbReference>
<dbReference type="RefSeq" id="WP_083379701.1">
    <property type="nucleotide sequence ID" value="NZ_FOFU01000002.1"/>
</dbReference>
<organism evidence="2 3">
    <name type="scientific">Treponema bryantii</name>
    <dbReference type="NCBI Taxonomy" id="163"/>
    <lineage>
        <taxon>Bacteria</taxon>
        <taxon>Pseudomonadati</taxon>
        <taxon>Spirochaetota</taxon>
        <taxon>Spirochaetia</taxon>
        <taxon>Spirochaetales</taxon>
        <taxon>Treponemataceae</taxon>
        <taxon>Treponema</taxon>
    </lineage>
</organism>
<keyword evidence="3" id="KW-1185">Reference proteome</keyword>
<dbReference type="Gene3D" id="3.30.559.30">
    <property type="entry name" value="Nonribosomal peptide synthetase, condensation domain"/>
    <property type="match status" value="1"/>
</dbReference>
<dbReference type="PANTHER" id="PTHR28037">
    <property type="entry name" value="ALCOHOL O-ACETYLTRANSFERASE 1-RELATED"/>
    <property type="match status" value="1"/>
</dbReference>
<dbReference type="AlphaFoldDB" id="A0A1H9D3J8"/>
<dbReference type="OrthoDB" id="1974188at2"/>
<dbReference type="Proteomes" id="UP000182360">
    <property type="component" value="Unassembled WGS sequence"/>
</dbReference>
<reference evidence="2 3" key="1">
    <citation type="submission" date="2016-10" db="EMBL/GenBank/DDBJ databases">
        <authorList>
            <person name="de Groot N.N."/>
        </authorList>
    </citation>
    <scope>NUCLEOTIDE SEQUENCE [LARGE SCALE GENOMIC DNA]</scope>
    <source>
        <strain evidence="2 3">B25</strain>
    </source>
</reference>
<accession>A0A1H9D3J8</accession>
<dbReference type="EMBL" id="FOFU01000002">
    <property type="protein sequence ID" value="SEQ08014.1"/>
    <property type="molecule type" value="Genomic_DNA"/>
</dbReference>
<gene>
    <name evidence="2" type="ORF">SAMN04487977_102421</name>
</gene>
<dbReference type="Pfam" id="PF00668">
    <property type="entry name" value="Condensation"/>
    <property type="match status" value="1"/>
</dbReference>
<dbReference type="InterPro" id="IPR023213">
    <property type="entry name" value="CAT-like_dom_sf"/>
</dbReference>
<evidence type="ECO:0000259" key="1">
    <source>
        <dbReference type="Pfam" id="PF00668"/>
    </source>
</evidence>
<proteinExistence type="predicted"/>
<feature type="domain" description="Condensation" evidence="1">
    <location>
        <begin position="23"/>
        <end position="245"/>
    </location>
</feature>
<sequence>MKVAEIFTERAHLMCPNMCFGIVICINKELNENKIADTVKRLSAAHPFLRALISHEEQRNRFFYDVKEDSQVEFSLCSGNVLNVDSPEIIAEFERITSRDFDLFKEGMLKISVWPSGRKTIVLMVFHHLLADGRAALELSKEFADYYALEKQPVFAEEKLISSAAEFPENSRLSFISRLLVNRANKQWKKENKRLTIEDYHHFADDFLKNDKVKHNLSVFQIYETNSIAEKCKAEGITVNDYLLAKLFTEDKTRRIVIAADLRKSLKCYNPGAMGNYSTAFSVEINKFDDDLFAVAKQVHDKVRITAAKPSSLYLVLQCYAALEPGLLDAAMMASKGKFESKAAEFIGKKFFHLDSPEGYSITNLGKTECAVIEDAYFIPPASPAIKKTWGVLTMNGKMRICTSER</sequence>
<dbReference type="GO" id="GO:0003824">
    <property type="term" value="F:catalytic activity"/>
    <property type="evidence" value="ECO:0007669"/>
    <property type="project" value="InterPro"/>
</dbReference>
<dbReference type="InterPro" id="IPR052058">
    <property type="entry name" value="Alcohol_O-acetyltransferase"/>
</dbReference>
<dbReference type="InterPro" id="IPR001242">
    <property type="entry name" value="Condensation_dom"/>
</dbReference>
<dbReference type="Gene3D" id="3.30.559.10">
    <property type="entry name" value="Chloramphenicol acetyltransferase-like domain"/>
    <property type="match status" value="1"/>
</dbReference>
<evidence type="ECO:0000313" key="2">
    <source>
        <dbReference type="EMBL" id="SEQ08014.1"/>
    </source>
</evidence>
<dbReference type="SUPFAM" id="SSF52777">
    <property type="entry name" value="CoA-dependent acyltransferases"/>
    <property type="match status" value="1"/>
</dbReference>
<name>A0A1H9D3J8_9SPIR</name>